<dbReference type="SMART" id="SM00507">
    <property type="entry name" value="HNHc"/>
    <property type="match status" value="1"/>
</dbReference>
<dbReference type="InterPro" id="IPR002711">
    <property type="entry name" value="HNH"/>
</dbReference>
<dbReference type="Pfam" id="PF01844">
    <property type="entry name" value="HNH"/>
    <property type="match status" value="1"/>
</dbReference>
<sequence>MAGLGRSVIPAKLRRQAFYRDCGRCRRCGRKLSFSGRDAQGNRVSRPTFHHVVQKADGGINTLDNILTLCPRCHRIVDGNDRRRR</sequence>
<accession>A0A7C1DPN2</accession>
<feature type="domain" description="HNH nuclease" evidence="1">
    <location>
        <begin position="12"/>
        <end position="75"/>
    </location>
</feature>
<dbReference type="GO" id="GO:0008270">
    <property type="term" value="F:zinc ion binding"/>
    <property type="evidence" value="ECO:0007669"/>
    <property type="project" value="InterPro"/>
</dbReference>
<keyword evidence="2" id="KW-0378">Hydrolase</keyword>
<reference evidence="2" key="1">
    <citation type="journal article" date="2020" name="mSystems">
        <title>Genome- and Community-Level Interaction Insights into Carbon Utilization and Element Cycling Functions of Hydrothermarchaeota in Hydrothermal Sediment.</title>
        <authorList>
            <person name="Zhou Z."/>
            <person name="Liu Y."/>
            <person name="Xu W."/>
            <person name="Pan J."/>
            <person name="Luo Z.H."/>
            <person name="Li M."/>
        </authorList>
    </citation>
    <scope>NUCLEOTIDE SEQUENCE [LARGE SCALE GENOMIC DNA]</scope>
    <source>
        <strain evidence="2">SpSt-1219</strain>
    </source>
</reference>
<dbReference type="GO" id="GO:0003676">
    <property type="term" value="F:nucleic acid binding"/>
    <property type="evidence" value="ECO:0007669"/>
    <property type="project" value="InterPro"/>
</dbReference>
<dbReference type="CDD" id="cd00085">
    <property type="entry name" value="HNHc"/>
    <property type="match status" value="1"/>
</dbReference>
<keyword evidence="2" id="KW-0540">Nuclease</keyword>
<dbReference type="Proteomes" id="UP000886066">
    <property type="component" value="Unassembled WGS sequence"/>
</dbReference>
<dbReference type="Gene3D" id="1.10.30.50">
    <property type="match status" value="1"/>
</dbReference>
<proteinExistence type="predicted"/>
<keyword evidence="2" id="KW-0255">Endonuclease</keyword>
<comment type="caution">
    <text evidence="2">The sequence shown here is derived from an EMBL/GenBank/DDBJ whole genome shotgun (WGS) entry which is preliminary data.</text>
</comment>
<evidence type="ECO:0000259" key="1">
    <source>
        <dbReference type="SMART" id="SM00507"/>
    </source>
</evidence>
<name>A0A7C1DPN2_UNCKA</name>
<dbReference type="EMBL" id="DSDM01000082">
    <property type="protein sequence ID" value="HDQ88765.1"/>
    <property type="molecule type" value="Genomic_DNA"/>
</dbReference>
<dbReference type="AlphaFoldDB" id="A0A7C1DPN2"/>
<evidence type="ECO:0000313" key="2">
    <source>
        <dbReference type="EMBL" id="HDQ88765.1"/>
    </source>
</evidence>
<protein>
    <submittedName>
        <fullName evidence="2">HNH endonuclease</fullName>
    </submittedName>
</protein>
<dbReference type="InterPro" id="IPR003615">
    <property type="entry name" value="HNH_nuc"/>
</dbReference>
<gene>
    <name evidence="2" type="ORF">ENN92_01300</name>
</gene>
<organism evidence="2">
    <name type="scientific">candidate division WWE3 bacterium</name>
    <dbReference type="NCBI Taxonomy" id="2053526"/>
    <lineage>
        <taxon>Bacteria</taxon>
        <taxon>Katanobacteria</taxon>
    </lineage>
</organism>
<dbReference type="GO" id="GO:0004519">
    <property type="term" value="F:endonuclease activity"/>
    <property type="evidence" value="ECO:0007669"/>
    <property type="project" value="UniProtKB-KW"/>
</dbReference>